<name>A0A370Q6A5_9GAMM</name>
<evidence type="ECO:0000256" key="3">
    <source>
        <dbReference type="ARBA" id="ARBA00023163"/>
    </source>
</evidence>
<protein>
    <submittedName>
        <fullName evidence="5">DNA-binding NarL/FixJ family response regulator</fullName>
    </submittedName>
</protein>
<dbReference type="OrthoDB" id="6623825at2"/>
<dbReference type="InterPro" id="IPR016032">
    <property type="entry name" value="Sig_transdc_resp-reg_C-effctor"/>
</dbReference>
<evidence type="ECO:0000313" key="6">
    <source>
        <dbReference type="Proteomes" id="UP000254848"/>
    </source>
</evidence>
<keyword evidence="6" id="KW-1185">Reference proteome</keyword>
<dbReference type="Proteomes" id="UP000254848">
    <property type="component" value="Unassembled WGS sequence"/>
</dbReference>
<dbReference type="EMBL" id="QRAP01000015">
    <property type="protein sequence ID" value="RDK83895.1"/>
    <property type="molecule type" value="Genomic_DNA"/>
</dbReference>
<evidence type="ECO:0000256" key="2">
    <source>
        <dbReference type="ARBA" id="ARBA00023125"/>
    </source>
</evidence>
<dbReference type="SUPFAM" id="SSF46894">
    <property type="entry name" value="C-terminal effector domain of the bipartite response regulators"/>
    <property type="match status" value="1"/>
</dbReference>
<dbReference type="PANTHER" id="PTHR44688">
    <property type="entry name" value="DNA-BINDING TRANSCRIPTIONAL ACTIVATOR DEVR_DOSR"/>
    <property type="match status" value="1"/>
</dbReference>
<dbReference type="CDD" id="cd06170">
    <property type="entry name" value="LuxR_C_like"/>
    <property type="match status" value="1"/>
</dbReference>
<dbReference type="SMART" id="SM00421">
    <property type="entry name" value="HTH_LUXR"/>
    <property type="match status" value="1"/>
</dbReference>
<proteinExistence type="predicted"/>
<dbReference type="PRINTS" id="PR00038">
    <property type="entry name" value="HTHLUXR"/>
</dbReference>
<dbReference type="AlphaFoldDB" id="A0A370Q6A5"/>
<dbReference type="GO" id="GO:0006355">
    <property type="term" value="P:regulation of DNA-templated transcription"/>
    <property type="evidence" value="ECO:0007669"/>
    <property type="project" value="InterPro"/>
</dbReference>
<evidence type="ECO:0000259" key="4">
    <source>
        <dbReference type="PROSITE" id="PS50043"/>
    </source>
</evidence>
<dbReference type="Pfam" id="PF00196">
    <property type="entry name" value="GerE"/>
    <property type="match status" value="1"/>
</dbReference>
<keyword evidence="1" id="KW-0805">Transcription regulation</keyword>
<organism evidence="5 6">
    <name type="scientific">Enterobacillus tribolii</name>
    <dbReference type="NCBI Taxonomy" id="1487935"/>
    <lineage>
        <taxon>Bacteria</taxon>
        <taxon>Pseudomonadati</taxon>
        <taxon>Pseudomonadota</taxon>
        <taxon>Gammaproteobacteria</taxon>
        <taxon>Enterobacterales</taxon>
        <taxon>Hafniaceae</taxon>
        <taxon>Enterobacillus</taxon>
    </lineage>
</organism>
<comment type="caution">
    <text evidence="5">The sequence shown here is derived from an EMBL/GenBank/DDBJ whole genome shotgun (WGS) entry which is preliminary data.</text>
</comment>
<evidence type="ECO:0000313" key="5">
    <source>
        <dbReference type="EMBL" id="RDK83895.1"/>
    </source>
</evidence>
<keyword evidence="3" id="KW-0804">Transcription</keyword>
<dbReference type="RefSeq" id="WP_115460374.1">
    <property type="nucleotide sequence ID" value="NZ_QRAP01000015.1"/>
</dbReference>
<keyword evidence="2 5" id="KW-0238">DNA-binding</keyword>
<feature type="domain" description="HTH luxR-type" evidence="4">
    <location>
        <begin position="144"/>
        <end position="209"/>
    </location>
</feature>
<gene>
    <name evidence="5" type="ORF">C8D90_11523</name>
</gene>
<evidence type="ECO:0000256" key="1">
    <source>
        <dbReference type="ARBA" id="ARBA00023015"/>
    </source>
</evidence>
<dbReference type="InterPro" id="IPR000792">
    <property type="entry name" value="Tscrpt_reg_LuxR_C"/>
</dbReference>
<dbReference type="PANTHER" id="PTHR44688:SF16">
    <property type="entry name" value="DNA-BINDING TRANSCRIPTIONAL ACTIVATOR DEVR_DOSR"/>
    <property type="match status" value="1"/>
</dbReference>
<dbReference type="Gene3D" id="3.40.50.2300">
    <property type="match status" value="1"/>
</dbReference>
<accession>A0A370Q6A5</accession>
<sequence>MKPLQLALMHSNPLMLQGLRCLAGKLPFPVSVSCCFSSLEEGLKSRGVNAAEALIAELMEPAVKHAEILLWLQRNTALQTLIVMTGGEDMDLLLNLFAGRPVSLLSPREPEETSIALIAGALRGKNAVSPLILRMINPFPYAIRHQIASGLTESERRVLKWLLAGYDIAQIAGQIRRSVKTVSTHKRNIMKKLEVSNDDELFAVARYTGTDPAA</sequence>
<reference evidence="5 6" key="1">
    <citation type="submission" date="2018-07" db="EMBL/GenBank/DDBJ databases">
        <title>Genomic Encyclopedia of Type Strains, Phase IV (KMG-IV): sequencing the most valuable type-strain genomes for metagenomic binning, comparative biology and taxonomic classification.</title>
        <authorList>
            <person name="Goeker M."/>
        </authorList>
    </citation>
    <scope>NUCLEOTIDE SEQUENCE [LARGE SCALE GENOMIC DNA]</scope>
    <source>
        <strain evidence="5 6">DSM 103736</strain>
    </source>
</reference>
<dbReference type="GO" id="GO:0003677">
    <property type="term" value="F:DNA binding"/>
    <property type="evidence" value="ECO:0007669"/>
    <property type="project" value="UniProtKB-KW"/>
</dbReference>
<dbReference type="PROSITE" id="PS50043">
    <property type="entry name" value="HTH_LUXR_2"/>
    <property type="match status" value="1"/>
</dbReference>